<dbReference type="SUPFAM" id="SSF48452">
    <property type="entry name" value="TPR-like"/>
    <property type="match status" value="1"/>
</dbReference>
<keyword evidence="2" id="KW-0472">Membrane</keyword>
<dbReference type="InterPro" id="IPR011990">
    <property type="entry name" value="TPR-like_helical_dom_sf"/>
</dbReference>
<dbReference type="AlphaFoldDB" id="A0A5A7PY07"/>
<dbReference type="InterPro" id="IPR019734">
    <property type="entry name" value="TPR_rpt"/>
</dbReference>
<feature type="transmembrane region" description="Helical" evidence="2">
    <location>
        <begin position="205"/>
        <end position="226"/>
    </location>
</feature>
<keyword evidence="4" id="KW-1185">Reference proteome</keyword>
<feature type="repeat" description="TPR" evidence="1">
    <location>
        <begin position="44"/>
        <end position="77"/>
    </location>
</feature>
<dbReference type="Gene3D" id="1.25.40.10">
    <property type="entry name" value="Tetratricopeptide repeat domain"/>
    <property type="match status" value="1"/>
</dbReference>
<proteinExistence type="predicted"/>
<organism evidence="3 4">
    <name type="scientific">Striga asiatica</name>
    <name type="common">Asiatic witchweed</name>
    <name type="synonym">Buchnera asiatica</name>
    <dbReference type="NCBI Taxonomy" id="4170"/>
    <lineage>
        <taxon>Eukaryota</taxon>
        <taxon>Viridiplantae</taxon>
        <taxon>Streptophyta</taxon>
        <taxon>Embryophyta</taxon>
        <taxon>Tracheophyta</taxon>
        <taxon>Spermatophyta</taxon>
        <taxon>Magnoliopsida</taxon>
        <taxon>eudicotyledons</taxon>
        <taxon>Gunneridae</taxon>
        <taxon>Pentapetalae</taxon>
        <taxon>asterids</taxon>
        <taxon>lamiids</taxon>
        <taxon>Lamiales</taxon>
        <taxon>Orobanchaceae</taxon>
        <taxon>Buchnereae</taxon>
        <taxon>Striga</taxon>
    </lineage>
</organism>
<keyword evidence="1" id="KW-0802">TPR repeat</keyword>
<accession>A0A5A7PY07</accession>
<gene>
    <name evidence="3" type="ORF">STAS_13374</name>
</gene>
<feature type="non-terminal residue" evidence="3">
    <location>
        <position position="1"/>
    </location>
</feature>
<name>A0A5A7PY07_STRAF</name>
<keyword evidence="2" id="KW-0812">Transmembrane</keyword>
<sequence>ELHTWNKTVNEAWSPGRGGDGSGFCLCRVMIVVATRMETLKVSIRELDNLGKGALERGDYQEALKWFNMAFILQPDDVTLLENHTYILLKPDSPRAHCMKDVAWMLLKNFLQACKSYKSTIHLDPYTIEIKKLFSIAAKGFLLGLAEQILIRTVTFLPKLVPNCEFFLTLLELANENPMEAMDLLRQFFDGHEFLFLNKILHLEILLTLGVVSLLFVSIFMIALVLRRISLSV</sequence>
<dbReference type="Proteomes" id="UP000325081">
    <property type="component" value="Unassembled WGS sequence"/>
</dbReference>
<evidence type="ECO:0000256" key="2">
    <source>
        <dbReference type="SAM" id="Phobius"/>
    </source>
</evidence>
<comment type="caution">
    <text evidence="3">The sequence shown here is derived from an EMBL/GenBank/DDBJ whole genome shotgun (WGS) entry which is preliminary data.</text>
</comment>
<evidence type="ECO:0000256" key="1">
    <source>
        <dbReference type="PROSITE-ProRule" id="PRU00339"/>
    </source>
</evidence>
<dbReference type="EMBL" id="BKCP01005261">
    <property type="protein sequence ID" value="GER36987.1"/>
    <property type="molecule type" value="Genomic_DNA"/>
</dbReference>
<keyword evidence="2" id="KW-1133">Transmembrane helix</keyword>
<reference evidence="4" key="1">
    <citation type="journal article" date="2019" name="Curr. Biol.">
        <title>Genome Sequence of Striga asiatica Provides Insight into the Evolution of Plant Parasitism.</title>
        <authorList>
            <person name="Yoshida S."/>
            <person name="Kim S."/>
            <person name="Wafula E.K."/>
            <person name="Tanskanen J."/>
            <person name="Kim Y.M."/>
            <person name="Honaas L."/>
            <person name="Yang Z."/>
            <person name="Spallek T."/>
            <person name="Conn C.E."/>
            <person name="Ichihashi Y."/>
            <person name="Cheong K."/>
            <person name="Cui S."/>
            <person name="Der J.P."/>
            <person name="Gundlach H."/>
            <person name="Jiao Y."/>
            <person name="Hori C."/>
            <person name="Ishida J.K."/>
            <person name="Kasahara H."/>
            <person name="Kiba T."/>
            <person name="Kim M.S."/>
            <person name="Koo N."/>
            <person name="Laohavisit A."/>
            <person name="Lee Y.H."/>
            <person name="Lumba S."/>
            <person name="McCourt P."/>
            <person name="Mortimer J.C."/>
            <person name="Mutuku J.M."/>
            <person name="Nomura T."/>
            <person name="Sasaki-Sekimoto Y."/>
            <person name="Seto Y."/>
            <person name="Wang Y."/>
            <person name="Wakatake T."/>
            <person name="Sakakibara H."/>
            <person name="Demura T."/>
            <person name="Yamaguchi S."/>
            <person name="Yoneyama K."/>
            <person name="Manabe R.I."/>
            <person name="Nelson D.C."/>
            <person name="Schulman A.H."/>
            <person name="Timko M.P."/>
            <person name="dePamphilis C.W."/>
            <person name="Choi D."/>
            <person name="Shirasu K."/>
        </authorList>
    </citation>
    <scope>NUCLEOTIDE SEQUENCE [LARGE SCALE GENOMIC DNA]</scope>
    <source>
        <strain evidence="4">cv. UVA1</strain>
    </source>
</reference>
<evidence type="ECO:0000313" key="4">
    <source>
        <dbReference type="Proteomes" id="UP000325081"/>
    </source>
</evidence>
<protein>
    <submittedName>
        <fullName evidence="3">Stress-induced-phosphoprotein 1</fullName>
    </submittedName>
</protein>
<evidence type="ECO:0000313" key="3">
    <source>
        <dbReference type="EMBL" id="GER36987.1"/>
    </source>
</evidence>
<dbReference type="PROSITE" id="PS50005">
    <property type="entry name" value="TPR"/>
    <property type="match status" value="1"/>
</dbReference>
<dbReference type="SMART" id="SM00028">
    <property type="entry name" value="TPR"/>
    <property type="match status" value="2"/>
</dbReference>